<feature type="domain" description="Thiaminase-2/PQQC" evidence="1">
    <location>
        <begin position="2"/>
        <end position="174"/>
    </location>
</feature>
<dbReference type="OMA" id="REAGQMW"/>
<keyword evidence="3" id="KW-1185">Reference proteome</keyword>
<sequence>GQDYIFVRKFVPFVASVLVKACKESDDESDMEVILAGLASLNDEISWFKNEAAKWDVQLSEITPLKTNQDYCRFLESLMQPDVSYAVAMTAFWAIEAVYQVSFAHCLEADAKTPSELKEACERWGSEGFGKYCESLQKIADRCVSKGSQDVQNKAEAMLLQVLELEVEFWNMSEGQMN</sequence>
<protein>
    <recommendedName>
        <fullName evidence="1">Thiaminase-2/PQQC domain-containing protein</fullName>
    </recommendedName>
</protein>
<evidence type="ECO:0000313" key="2">
    <source>
        <dbReference type="EnsemblPlants" id="AUR62041396-RA:cds"/>
    </source>
</evidence>
<dbReference type="GO" id="GO:0006772">
    <property type="term" value="P:thiamine metabolic process"/>
    <property type="evidence" value="ECO:0007669"/>
    <property type="project" value="UniProtKB-ARBA"/>
</dbReference>
<dbReference type="Proteomes" id="UP000596660">
    <property type="component" value="Unplaced"/>
</dbReference>
<dbReference type="Gene3D" id="1.20.910.10">
    <property type="entry name" value="Heme oxygenase-like"/>
    <property type="match status" value="1"/>
</dbReference>
<dbReference type="PANTHER" id="PTHR43198">
    <property type="entry name" value="BIFUNCTIONAL TH2 PROTEIN"/>
    <property type="match status" value="1"/>
</dbReference>
<dbReference type="InterPro" id="IPR004305">
    <property type="entry name" value="Thiaminase-2/PQQC"/>
</dbReference>
<dbReference type="CDD" id="cd19357">
    <property type="entry name" value="TenA_E_At3g16990-like"/>
    <property type="match status" value="1"/>
</dbReference>
<dbReference type="InterPro" id="IPR016084">
    <property type="entry name" value="Haem_Oase-like_multi-hlx"/>
</dbReference>
<dbReference type="PANTHER" id="PTHR43198:SF5">
    <property type="entry name" value="BIFUNCTIONAL TENA-E PROTEIN"/>
    <property type="match status" value="1"/>
</dbReference>
<dbReference type="InterPro" id="IPR050967">
    <property type="entry name" value="Thiamine_Salvage_TenA"/>
</dbReference>
<reference evidence="2" key="1">
    <citation type="journal article" date="2017" name="Nature">
        <title>The genome of Chenopodium quinoa.</title>
        <authorList>
            <person name="Jarvis D.E."/>
            <person name="Ho Y.S."/>
            <person name="Lightfoot D.J."/>
            <person name="Schmoeckel S.M."/>
            <person name="Li B."/>
            <person name="Borm T.J.A."/>
            <person name="Ohyanagi H."/>
            <person name="Mineta K."/>
            <person name="Michell C.T."/>
            <person name="Saber N."/>
            <person name="Kharbatia N.M."/>
            <person name="Rupper R.R."/>
            <person name="Sharp A.R."/>
            <person name="Dally N."/>
            <person name="Boughton B.A."/>
            <person name="Woo Y.H."/>
            <person name="Gao G."/>
            <person name="Schijlen E.G.W.M."/>
            <person name="Guo X."/>
            <person name="Momin A.A."/>
            <person name="Negrao S."/>
            <person name="Al-Babili S."/>
            <person name="Gehring C."/>
            <person name="Roessner U."/>
            <person name="Jung C."/>
            <person name="Murphy K."/>
            <person name="Arold S.T."/>
            <person name="Gojobori T."/>
            <person name="van der Linden C.G."/>
            <person name="van Loo E.N."/>
            <person name="Jellen E.N."/>
            <person name="Maughan P.J."/>
            <person name="Tester M."/>
        </authorList>
    </citation>
    <scope>NUCLEOTIDE SEQUENCE [LARGE SCALE GENOMIC DNA]</scope>
    <source>
        <strain evidence="2">cv. PI 614886</strain>
    </source>
</reference>
<dbReference type="AlphaFoldDB" id="A0A803N6N8"/>
<dbReference type="EnsemblPlants" id="AUR62041396-RA">
    <property type="protein sequence ID" value="AUR62041396-RA:cds"/>
    <property type="gene ID" value="AUR62041396"/>
</dbReference>
<dbReference type="Gramene" id="AUR62041396-RA">
    <property type="protein sequence ID" value="AUR62041396-RA:cds"/>
    <property type="gene ID" value="AUR62041396"/>
</dbReference>
<name>A0A803N6N8_CHEQI</name>
<reference evidence="2" key="2">
    <citation type="submission" date="2021-03" db="UniProtKB">
        <authorList>
            <consortium name="EnsemblPlants"/>
        </authorList>
    </citation>
    <scope>IDENTIFICATION</scope>
</reference>
<evidence type="ECO:0000313" key="3">
    <source>
        <dbReference type="Proteomes" id="UP000596660"/>
    </source>
</evidence>
<dbReference type="Pfam" id="PF03070">
    <property type="entry name" value="TENA_THI-4"/>
    <property type="match status" value="1"/>
</dbReference>
<proteinExistence type="predicted"/>
<organism evidence="2 3">
    <name type="scientific">Chenopodium quinoa</name>
    <name type="common">Quinoa</name>
    <dbReference type="NCBI Taxonomy" id="63459"/>
    <lineage>
        <taxon>Eukaryota</taxon>
        <taxon>Viridiplantae</taxon>
        <taxon>Streptophyta</taxon>
        <taxon>Embryophyta</taxon>
        <taxon>Tracheophyta</taxon>
        <taxon>Spermatophyta</taxon>
        <taxon>Magnoliopsida</taxon>
        <taxon>eudicotyledons</taxon>
        <taxon>Gunneridae</taxon>
        <taxon>Pentapetalae</taxon>
        <taxon>Caryophyllales</taxon>
        <taxon>Chenopodiaceae</taxon>
        <taxon>Chenopodioideae</taxon>
        <taxon>Atripliceae</taxon>
        <taxon>Chenopodium</taxon>
    </lineage>
</organism>
<evidence type="ECO:0000259" key="1">
    <source>
        <dbReference type="Pfam" id="PF03070"/>
    </source>
</evidence>
<dbReference type="GO" id="GO:0005829">
    <property type="term" value="C:cytosol"/>
    <property type="evidence" value="ECO:0007669"/>
    <property type="project" value="TreeGrafter"/>
</dbReference>
<accession>A0A803N6N8</accession>
<dbReference type="SUPFAM" id="SSF48613">
    <property type="entry name" value="Heme oxygenase-like"/>
    <property type="match status" value="1"/>
</dbReference>